<evidence type="ECO:0000313" key="5">
    <source>
        <dbReference type="EMBL" id="APX10596.1"/>
    </source>
</evidence>
<dbReference type="PRINTS" id="PR00032">
    <property type="entry name" value="HTHARAC"/>
</dbReference>
<dbReference type="InterPro" id="IPR020449">
    <property type="entry name" value="Tscrpt_reg_AraC-type_HTH"/>
</dbReference>
<gene>
    <name evidence="5" type="ORF">BWR18_01950</name>
</gene>
<evidence type="ECO:0000313" key="6">
    <source>
        <dbReference type="Proteomes" id="UP000186336"/>
    </source>
</evidence>
<evidence type="ECO:0000256" key="1">
    <source>
        <dbReference type="ARBA" id="ARBA00023015"/>
    </source>
</evidence>
<accession>A0A1P8MR90</accession>
<dbReference type="InterPro" id="IPR018062">
    <property type="entry name" value="HTH_AraC-typ_CS"/>
</dbReference>
<dbReference type="Gene3D" id="1.10.10.60">
    <property type="entry name" value="Homeodomain-like"/>
    <property type="match status" value="1"/>
</dbReference>
<name>A0A1P8MR90_9RHOB</name>
<dbReference type="EMBL" id="CP019312">
    <property type="protein sequence ID" value="APX10596.1"/>
    <property type="molecule type" value="Genomic_DNA"/>
</dbReference>
<dbReference type="RefSeq" id="WP_076626463.1">
    <property type="nucleotide sequence ID" value="NZ_CP019312.1"/>
</dbReference>
<dbReference type="Proteomes" id="UP000186336">
    <property type="component" value="Chromosome"/>
</dbReference>
<evidence type="ECO:0000259" key="4">
    <source>
        <dbReference type="PROSITE" id="PS01124"/>
    </source>
</evidence>
<dbReference type="InterPro" id="IPR018060">
    <property type="entry name" value="HTH_AraC"/>
</dbReference>
<dbReference type="SMART" id="SM00342">
    <property type="entry name" value="HTH_ARAC"/>
    <property type="match status" value="1"/>
</dbReference>
<dbReference type="AlphaFoldDB" id="A0A1P8MR90"/>
<dbReference type="SUPFAM" id="SSF46689">
    <property type="entry name" value="Homeodomain-like"/>
    <property type="match status" value="1"/>
</dbReference>
<proteinExistence type="predicted"/>
<protein>
    <recommendedName>
        <fullName evidence="4">HTH araC/xylS-type domain-containing protein</fullName>
    </recommendedName>
</protein>
<keyword evidence="6" id="KW-1185">Reference proteome</keyword>
<dbReference type="PROSITE" id="PS00041">
    <property type="entry name" value="HTH_ARAC_FAMILY_1"/>
    <property type="match status" value="1"/>
</dbReference>
<organism evidence="5 6">
    <name type="scientific">Tateyamaria omphalii</name>
    <dbReference type="NCBI Taxonomy" id="299262"/>
    <lineage>
        <taxon>Bacteria</taxon>
        <taxon>Pseudomonadati</taxon>
        <taxon>Pseudomonadota</taxon>
        <taxon>Alphaproteobacteria</taxon>
        <taxon>Rhodobacterales</taxon>
        <taxon>Roseobacteraceae</taxon>
        <taxon>Tateyamaria</taxon>
    </lineage>
</organism>
<dbReference type="OrthoDB" id="9816011at2"/>
<keyword evidence="1" id="KW-0805">Transcription regulation</keyword>
<evidence type="ECO:0000256" key="2">
    <source>
        <dbReference type="ARBA" id="ARBA00023125"/>
    </source>
</evidence>
<dbReference type="STRING" id="299262.BWR18_01950"/>
<dbReference type="GO" id="GO:0043565">
    <property type="term" value="F:sequence-specific DNA binding"/>
    <property type="evidence" value="ECO:0007669"/>
    <property type="project" value="InterPro"/>
</dbReference>
<dbReference type="KEGG" id="tom:BWR18_01950"/>
<reference evidence="5 6" key="1">
    <citation type="submission" date="2017-01" db="EMBL/GenBank/DDBJ databases">
        <title>Complete genome of Tateyamaria omphalii DOK1-4 isolated from seawater in Dokdo.</title>
        <authorList>
            <person name="Kim J.H."/>
            <person name="Chi W.-J."/>
        </authorList>
    </citation>
    <scope>NUCLEOTIDE SEQUENCE [LARGE SCALE GENOMIC DNA]</scope>
    <source>
        <strain evidence="5 6">DOK1-4</strain>
    </source>
</reference>
<dbReference type="InterPro" id="IPR009057">
    <property type="entry name" value="Homeodomain-like_sf"/>
</dbReference>
<feature type="domain" description="HTH araC/xylS-type" evidence="4">
    <location>
        <begin position="103"/>
        <end position="155"/>
    </location>
</feature>
<sequence>MISAVEMLAISAAVAFPVRQGSMIAFAIELAEVPLTMCKPLLLCLYVQRLTHDPTQEMPHHRRPWHGLPVALYMYILPLPAPLKAGLHPGAHDRVGVRFFDCVNHWRIKDAADKLRHTDATIPEIAYAVGFNPRSSFYTAAKRELGMTPSQYRKGA</sequence>
<dbReference type="PROSITE" id="PS01124">
    <property type="entry name" value="HTH_ARAC_FAMILY_2"/>
    <property type="match status" value="1"/>
</dbReference>
<dbReference type="PANTHER" id="PTHR43280">
    <property type="entry name" value="ARAC-FAMILY TRANSCRIPTIONAL REGULATOR"/>
    <property type="match status" value="1"/>
</dbReference>
<keyword evidence="2" id="KW-0238">DNA-binding</keyword>
<dbReference type="Pfam" id="PF12833">
    <property type="entry name" value="HTH_18"/>
    <property type="match status" value="1"/>
</dbReference>
<dbReference type="PANTHER" id="PTHR43280:SF29">
    <property type="entry name" value="ARAC-FAMILY TRANSCRIPTIONAL REGULATOR"/>
    <property type="match status" value="1"/>
</dbReference>
<evidence type="ECO:0000256" key="3">
    <source>
        <dbReference type="ARBA" id="ARBA00023163"/>
    </source>
</evidence>
<keyword evidence="3" id="KW-0804">Transcription</keyword>
<dbReference type="GO" id="GO:0003700">
    <property type="term" value="F:DNA-binding transcription factor activity"/>
    <property type="evidence" value="ECO:0007669"/>
    <property type="project" value="InterPro"/>
</dbReference>